<evidence type="ECO:0000256" key="4">
    <source>
        <dbReference type="ARBA" id="ARBA00022989"/>
    </source>
</evidence>
<feature type="transmembrane region" description="Helical" evidence="9">
    <location>
        <begin position="270"/>
        <end position="292"/>
    </location>
</feature>
<evidence type="ECO:0000256" key="9">
    <source>
        <dbReference type="SAM" id="Phobius"/>
    </source>
</evidence>
<keyword evidence="5 9" id="KW-0472">Membrane</keyword>
<sequence>MFCNKRDFNLIYLGVCFLVLTMSTTAFVSIQEALLAGEGHEEVEGGESKKGYICLAIDYIILSLSLWLGPSILTVTGVKVALIIGSLGDVAYNAAFYFDDPLVIFPTCALNGLTHALLWTAQGTYLIDNSTPKTISRDTSVFWLVLCAAPIAGHLILFFLLDEKAKVDPETRLLIVHVLVGIAALAVFLFCFLRPPASEDPNAPPKKRSPGNNGFLEALVKSWKVFIDPDMLCLSPIFFFSGQVVAYNSVIFISSVGFTLNLAPGHSKQLVPVTGIFIGIGVIIGGVIQYICKKKYEHKYERSLFLIAGTLATMVAFALTVLNMPDDSVYGDTSNVGTVFNSVPICLLSSVLMGIGQMYTLSNTTNLAAVIFRKESSQCSAVFNFVKFGAGGFSYYLPQCMGLHGQIGILAAFGIVGAILFLYVDCKVVAKLQEGKTSRVNPPEEQLEFMPKEHAATMIVMSSNSALHDLHA</sequence>
<proteinExistence type="inferred from homology"/>
<feature type="transmembrane region" description="Helical" evidence="9">
    <location>
        <begin position="50"/>
        <end position="68"/>
    </location>
</feature>
<keyword evidence="4 9" id="KW-1133">Transmembrane helix</keyword>
<keyword evidence="3 9" id="KW-0812">Transmembrane</keyword>
<feature type="transmembrane region" description="Helical" evidence="9">
    <location>
        <begin position="12"/>
        <end position="30"/>
    </location>
</feature>
<dbReference type="InterPro" id="IPR010291">
    <property type="entry name" value="Ion_channel_UNC-93"/>
</dbReference>
<dbReference type="Pfam" id="PF05978">
    <property type="entry name" value="UNC-93"/>
    <property type="match status" value="1"/>
</dbReference>
<organism evidence="10 11">
    <name type="scientific">Bemisia tabaci</name>
    <name type="common">Sweetpotato whitefly</name>
    <name type="synonym">Aleurodes tabaci</name>
    <dbReference type="NCBI Taxonomy" id="7038"/>
    <lineage>
        <taxon>Eukaryota</taxon>
        <taxon>Metazoa</taxon>
        <taxon>Ecdysozoa</taxon>
        <taxon>Arthropoda</taxon>
        <taxon>Hexapoda</taxon>
        <taxon>Insecta</taxon>
        <taxon>Pterygota</taxon>
        <taxon>Neoptera</taxon>
        <taxon>Paraneoptera</taxon>
        <taxon>Hemiptera</taxon>
        <taxon>Sternorrhyncha</taxon>
        <taxon>Aleyrodoidea</taxon>
        <taxon>Aleyrodidae</taxon>
        <taxon>Aleyrodinae</taxon>
        <taxon>Bemisia</taxon>
    </lineage>
</organism>
<evidence type="ECO:0000256" key="5">
    <source>
        <dbReference type="ARBA" id="ARBA00023136"/>
    </source>
</evidence>
<evidence type="ECO:0000256" key="3">
    <source>
        <dbReference type="ARBA" id="ARBA00022692"/>
    </source>
</evidence>
<feature type="transmembrane region" description="Helical" evidence="9">
    <location>
        <begin position="173"/>
        <end position="193"/>
    </location>
</feature>
<protein>
    <recommendedName>
        <fullName evidence="7">UNC93-like protein MFSD11</fullName>
    </recommendedName>
    <alternativeName>
        <fullName evidence="8">Major facilitator superfamily domain-containing protein 11</fullName>
    </alternativeName>
</protein>
<keyword evidence="6" id="KW-0325">Glycoprotein</keyword>
<accession>A0A9P0CAT7</accession>
<dbReference type="AlphaFoldDB" id="A0A9P0CAT7"/>
<dbReference type="GO" id="GO:0016020">
    <property type="term" value="C:membrane"/>
    <property type="evidence" value="ECO:0007669"/>
    <property type="project" value="UniProtKB-SubCell"/>
</dbReference>
<evidence type="ECO:0000256" key="7">
    <source>
        <dbReference type="ARBA" id="ARBA00040302"/>
    </source>
</evidence>
<feature type="transmembrane region" description="Helical" evidence="9">
    <location>
        <begin position="141"/>
        <end position="161"/>
    </location>
</feature>
<dbReference type="PANTHER" id="PTHR23294">
    <property type="entry name" value="ET TRANSLATION PRODUCT-RELATED"/>
    <property type="match status" value="1"/>
</dbReference>
<dbReference type="InterPro" id="IPR036259">
    <property type="entry name" value="MFS_trans_sf"/>
</dbReference>
<evidence type="ECO:0000313" key="10">
    <source>
        <dbReference type="EMBL" id="CAH0754809.1"/>
    </source>
</evidence>
<feature type="transmembrane region" description="Helical" evidence="9">
    <location>
        <begin position="304"/>
        <end position="322"/>
    </location>
</feature>
<dbReference type="EMBL" id="OU963862">
    <property type="protein sequence ID" value="CAH0754809.1"/>
    <property type="molecule type" value="Genomic_DNA"/>
</dbReference>
<evidence type="ECO:0000256" key="6">
    <source>
        <dbReference type="ARBA" id="ARBA00023180"/>
    </source>
</evidence>
<dbReference type="KEGG" id="btab:109044036"/>
<evidence type="ECO:0000256" key="8">
    <source>
        <dbReference type="ARBA" id="ARBA00041910"/>
    </source>
</evidence>
<name>A0A9P0CAT7_BEMTA</name>
<dbReference type="SUPFAM" id="SSF103473">
    <property type="entry name" value="MFS general substrate transporter"/>
    <property type="match status" value="1"/>
</dbReference>
<feature type="transmembrane region" description="Helical" evidence="9">
    <location>
        <begin position="80"/>
        <end position="98"/>
    </location>
</feature>
<keyword evidence="11" id="KW-1185">Reference proteome</keyword>
<comment type="similarity">
    <text evidence="2">Belongs to the unc-93 family.</text>
</comment>
<reference evidence="10" key="1">
    <citation type="submission" date="2021-12" db="EMBL/GenBank/DDBJ databases">
        <authorList>
            <person name="King R."/>
        </authorList>
    </citation>
    <scope>NUCLEOTIDE SEQUENCE</scope>
</reference>
<feature type="transmembrane region" description="Helical" evidence="9">
    <location>
        <begin position="231"/>
        <end position="258"/>
    </location>
</feature>
<evidence type="ECO:0000256" key="2">
    <source>
        <dbReference type="ARBA" id="ARBA00009172"/>
    </source>
</evidence>
<evidence type="ECO:0000256" key="1">
    <source>
        <dbReference type="ARBA" id="ARBA00004141"/>
    </source>
</evidence>
<feature type="transmembrane region" description="Helical" evidence="9">
    <location>
        <begin position="104"/>
        <end position="121"/>
    </location>
</feature>
<dbReference type="PANTHER" id="PTHR23294:SF0">
    <property type="entry name" value="UNC93-LIKE PROTEIN MFSD11"/>
    <property type="match status" value="1"/>
</dbReference>
<comment type="subcellular location">
    <subcellularLocation>
        <location evidence="1">Membrane</location>
        <topology evidence="1">Multi-pass membrane protein</topology>
    </subcellularLocation>
</comment>
<evidence type="ECO:0000313" key="11">
    <source>
        <dbReference type="Proteomes" id="UP001152759"/>
    </source>
</evidence>
<dbReference type="InterPro" id="IPR051617">
    <property type="entry name" value="UNC-93-like_regulator"/>
</dbReference>
<dbReference type="Proteomes" id="UP001152759">
    <property type="component" value="Chromosome 1"/>
</dbReference>
<feature type="transmembrane region" description="Helical" evidence="9">
    <location>
        <begin position="381"/>
        <end position="397"/>
    </location>
</feature>
<feature type="transmembrane region" description="Helical" evidence="9">
    <location>
        <begin position="403"/>
        <end position="424"/>
    </location>
</feature>
<gene>
    <name evidence="10" type="ORF">BEMITA_LOCUS1967</name>
</gene>
<dbReference type="Gene3D" id="1.20.1250.20">
    <property type="entry name" value="MFS general substrate transporter like domains"/>
    <property type="match status" value="1"/>
</dbReference>
<feature type="transmembrane region" description="Helical" evidence="9">
    <location>
        <begin position="342"/>
        <end position="361"/>
    </location>
</feature>